<keyword evidence="2" id="KW-1185">Reference proteome</keyword>
<sequence>MGFFKRLEKRLDNSLEADGKWRELQKSRRREFIWRYPRSLISDTLDTMERWVTTHFELDLAVQRLIGFLIEEDRVNDQIAVNPKAEENYIKELEALQPKIEDERRKVFKAKTNIVDLFLLIPDENFRRSVETTRRNNPDWSLSEWLRSYCAGKGGCCGRTCGCCEGPRHGIETKGFGHCTSACVCCEQARGFHIDTSKGDAHLPQFKIKGYPKIPVMKGVFDAIVWGL</sequence>
<dbReference type="Proteomes" id="UP000234275">
    <property type="component" value="Unassembled WGS sequence"/>
</dbReference>
<proteinExistence type="predicted"/>
<dbReference type="GeneID" id="36550176"/>
<dbReference type="AlphaFoldDB" id="A0A2I2GBZ3"/>
<organism evidence="1 2">
    <name type="scientific">Aspergillus steynii IBT 23096</name>
    <dbReference type="NCBI Taxonomy" id="1392250"/>
    <lineage>
        <taxon>Eukaryota</taxon>
        <taxon>Fungi</taxon>
        <taxon>Dikarya</taxon>
        <taxon>Ascomycota</taxon>
        <taxon>Pezizomycotina</taxon>
        <taxon>Eurotiomycetes</taxon>
        <taxon>Eurotiomycetidae</taxon>
        <taxon>Eurotiales</taxon>
        <taxon>Aspergillaceae</taxon>
        <taxon>Aspergillus</taxon>
        <taxon>Aspergillus subgen. Circumdati</taxon>
    </lineage>
</organism>
<dbReference type="RefSeq" id="XP_024705688.1">
    <property type="nucleotide sequence ID" value="XM_024842479.1"/>
</dbReference>
<dbReference type="OrthoDB" id="4496774at2759"/>
<gene>
    <name evidence="1" type="ORF">P170DRAFT_143038</name>
</gene>
<protein>
    <submittedName>
        <fullName evidence="1">Uncharacterized protein</fullName>
    </submittedName>
</protein>
<comment type="caution">
    <text evidence="1">The sequence shown here is derived from an EMBL/GenBank/DDBJ whole genome shotgun (WGS) entry which is preliminary data.</text>
</comment>
<dbReference type="EMBL" id="MSFO01000003">
    <property type="protein sequence ID" value="PLB50386.1"/>
    <property type="molecule type" value="Genomic_DNA"/>
</dbReference>
<dbReference type="VEuPathDB" id="FungiDB:P170DRAFT_143038"/>
<accession>A0A2I2GBZ3</accession>
<evidence type="ECO:0000313" key="2">
    <source>
        <dbReference type="Proteomes" id="UP000234275"/>
    </source>
</evidence>
<evidence type="ECO:0000313" key="1">
    <source>
        <dbReference type="EMBL" id="PLB50386.1"/>
    </source>
</evidence>
<reference evidence="1 2" key="1">
    <citation type="submission" date="2016-12" db="EMBL/GenBank/DDBJ databases">
        <title>The genomes of Aspergillus section Nigri reveals drivers in fungal speciation.</title>
        <authorList>
            <consortium name="DOE Joint Genome Institute"/>
            <person name="Vesth T.C."/>
            <person name="Nybo J."/>
            <person name="Theobald S."/>
            <person name="Brandl J."/>
            <person name="Frisvad J.C."/>
            <person name="Nielsen K.F."/>
            <person name="Lyhne E.K."/>
            <person name="Kogle M.E."/>
            <person name="Kuo A."/>
            <person name="Riley R."/>
            <person name="Clum A."/>
            <person name="Nolan M."/>
            <person name="Lipzen A."/>
            <person name="Salamov A."/>
            <person name="Henrissat B."/>
            <person name="Wiebenga A."/>
            <person name="De Vries R.P."/>
            <person name="Grigoriev I.V."/>
            <person name="Mortensen U.H."/>
            <person name="Andersen M.R."/>
            <person name="Baker S.E."/>
        </authorList>
    </citation>
    <scope>NUCLEOTIDE SEQUENCE [LARGE SCALE GENOMIC DNA]</scope>
    <source>
        <strain evidence="1 2">IBT 23096</strain>
    </source>
</reference>
<dbReference type="STRING" id="1392250.A0A2I2GBZ3"/>
<name>A0A2I2GBZ3_9EURO</name>